<protein>
    <submittedName>
        <fullName evidence="1">Uncharacterized protein</fullName>
    </submittedName>
</protein>
<gene>
    <name evidence="1" type="ORF">DERP_013749</name>
</gene>
<evidence type="ECO:0000313" key="2">
    <source>
        <dbReference type="Proteomes" id="UP000887458"/>
    </source>
</evidence>
<dbReference type="Proteomes" id="UP000887458">
    <property type="component" value="Unassembled WGS sequence"/>
</dbReference>
<name>A0ABQ8JFZ1_DERPT</name>
<reference evidence="1 2" key="1">
    <citation type="journal article" date="2018" name="J. Allergy Clin. Immunol.">
        <title>High-quality assembly of Dermatophagoides pteronyssinus genome and transcriptome reveals a wide range of novel allergens.</title>
        <authorList>
            <person name="Liu X.Y."/>
            <person name="Yang K.Y."/>
            <person name="Wang M.Q."/>
            <person name="Kwok J.S."/>
            <person name="Zeng X."/>
            <person name="Yang Z."/>
            <person name="Xiao X.J."/>
            <person name="Lau C.P."/>
            <person name="Li Y."/>
            <person name="Huang Z.M."/>
            <person name="Ba J.G."/>
            <person name="Yim A.K."/>
            <person name="Ouyang C.Y."/>
            <person name="Ngai S.M."/>
            <person name="Chan T.F."/>
            <person name="Leung E.L."/>
            <person name="Liu L."/>
            <person name="Liu Z.G."/>
            <person name="Tsui S.K."/>
        </authorList>
    </citation>
    <scope>NUCLEOTIDE SEQUENCE [LARGE SCALE GENOMIC DNA]</scope>
    <source>
        <strain evidence="1">Derp</strain>
    </source>
</reference>
<accession>A0ABQ8JFZ1</accession>
<reference evidence="1 2" key="2">
    <citation type="journal article" date="2022" name="Mol. Biol. Evol.">
        <title>Comparative Genomics Reveals Insights into the Divergent Evolution of Astigmatic Mites and Household Pest Adaptations.</title>
        <authorList>
            <person name="Xiong Q."/>
            <person name="Wan A.T."/>
            <person name="Liu X."/>
            <person name="Fung C.S."/>
            <person name="Xiao X."/>
            <person name="Malainual N."/>
            <person name="Hou J."/>
            <person name="Wang L."/>
            <person name="Wang M."/>
            <person name="Yang K.Y."/>
            <person name="Cui Y."/>
            <person name="Leung E.L."/>
            <person name="Nong W."/>
            <person name="Shin S.K."/>
            <person name="Au S.W."/>
            <person name="Jeong K.Y."/>
            <person name="Chew F.T."/>
            <person name="Hui J.H."/>
            <person name="Leung T.F."/>
            <person name="Tungtrongchitr A."/>
            <person name="Zhong N."/>
            <person name="Liu Z."/>
            <person name="Tsui S.K."/>
        </authorList>
    </citation>
    <scope>NUCLEOTIDE SEQUENCE [LARGE SCALE GENOMIC DNA]</scope>
    <source>
        <strain evidence="1">Derp</strain>
    </source>
</reference>
<dbReference type="EMBL" id="NJHN03000043">
    <property type="protein sequence ID" value="KAH9421300.1"/>
    <property type="molecule type" value="Genomic_DNA"/>
</dbReference>
<organism evidence="1 2">
    <name type="scientific">Dermatophagoides pteronyssinus</name>
    <name type="common">European house dust mite</name>
    <dbReference type="NCBI Taxonomy" id="6956"/>
    <lineage>
        <taxon>Eukaryota</taxon>
        <taxon>Metazoa</taxon>
        <taxon>Ecdysozoa</taxon>
        <taxon>Arthropoda</taxon>
        <taxon>Chelicerata</taxon>
        <taxon>Arachnida</taxon>
        <taxon>Acari</taxon>
        <taxon>Acariformes</taxon>
        <taxon>Sarcoptiformes</taxon>
        <taxon>Astigmata</taxon>
        <taxon>Psoroptidia</taxon>
        <taxon>Analgoidea</taxon>
        <taxon>Pyroglyphidae</taxon>
        <taxon>Dermatophagoidinae</taxon>
        <taxon>Dermatophagoides</taxon>
    </lineage>
</organism>
<proteinExistence type="predicted"/>
<evidence type="ECO:0000313" key="1">
    <source>
        <dbReference type="EMBL" id="KAH9421300.1"/>
    </source>
</evidence>
<keyword evidence="2" id="KW-1185">Reference proteome</keyword>
<comment type="caution">
    <text evidence="1">The sequence shown here is derived from an EMBL/GenBank/DDBJ whole genome shotgun (WGS) entry which is preliminary data.</text>
</comment>
<sequence length="110" mass="13050">MVIQIIIIWMANNDGVKSIIIHRINNRTKSDLIRFPYKSVYGLPRLFHCREGIYHRFYQCEQVSHQKWNITIDDYVNYCVQTTNLTNNLSNIMNDSLLNMNIQTTNTKLL</sequence>